<protein>
    <recommendedName>
        <fullName evidence="4">Arylformamidase</fullName>
    </recommendedName>
</protein>
<dbReference type="AlphaFoldDB" id="A0A6J8DGM7"/>
<evidence type="ECO:0000313" key="3">
    <source>
        <dbReference type="Proteomes" id="UP000507470"/>
    </source>
</evidence>
<dbReference type="OrthoDB" id="7108654at2759"/>
<sequence length="305" mass="34806">MMDGDDLQKIQHTLYYLSFNDSLEKDLTDILQHHLDFDIVDLSHTIGPTTIRLPFYPPYNFTVIKKYFDENLNIWIEENWFGMAEHTNTHVDAPAHMFRGRPFMNEVPLEKMVGPGVIIDVTEKVAVNFGYGVMVDDLLNWEAQFGKIPDCAVVIMNSGWYKKYPDPELVFGSENWTNMQTHRFPSWTIDAVEWLLSNRHVLAVGVDSPSVDLRGLGALPVHKRLFRDSIIALEGVANLDAIPPCKSTIFIPPLKLYKGSGAPARIFATVLKMKHDGHNQVKNAPSDVNPKFHNTRIEAEFYEHK</sequence>
<organism evidence="2 3">
    <name type="scientific">Mytilus coruscus</name>
    <name type="common">Sea mussel</name>
    <dbReference type="NCBI Taxonomy" id="42192"/>
    <lineage>
        <taxon>Eukaryota</taxon>
        <taxon>Metazoa</taxon>
        <taxon>Spiralia</taxon>
        <taxon>Lophotrochozoa</taxon>
        <taxon>Mollusca</taxon>
        <taxon>Bivalvia</taxon>
        <taxon>Autobranchia</taxon>
        <taxon>Pteriomorphia</taxon>
        <taxon>Mytilida</taxon>
        <taxon>Mytiloidea</taxon>
        <taxon>Mytilidae</taxon>
        <taxon>Mytilinae</taxon>
        <taxon>Mytilus</taxon>
    </lineage>
</organism>
<evidence type="ECO:0008006" key="4">
    <source>
        <dbReference type="Google" id="ProtNLM"/>
    </source>
</evidence>
<name>A0A6J8DGM7_MYTCO</name>
<gene>
    <name evidence="2" type="ORF">MCOR_41233</name>
</gene>
<dbReference type="InterPro" id="IPR007325">
    <property type="entry name" value="KFase/CYL"/>
</dbReference>
<dbReference type="Pfam" id="PF04199">
    <property type="entry name" value="Cyclase"/>
    <property type="match status" value="1"/>
</dbReference>
<proteinExistence type="inferred from homology"/>
<reference evidence="2 3" key="1">
    <citation type="submission" date="2020-06" db="EMBL/GenBank/DDBJ databases">
        <authorList>
            <person name="Li R."/>
            <person name="Bekaert M."/>
        </authorList>
    </citation>
    <scope>NUCLEOTIDE SEQUENCE [LARGE SCALE GENOMIC DNA]</scope>
    <source>
        <strain evidence="3">wild</strain>
    </source>
</reference>
<comment type="similarity">
    <text evidence="1">Belongs to the Cyclase 1 superfamily.</text>
</comment>
<dbReference type="Proteomes" id="UP000507470">
    <property type="component" value="Unassembled WGS sequence"/>
</dbReference>
<dbReference type="PANTHER" id="PTHR31118">
    <property type="entry name" value="CYCLASE-LIKE PROTEIN 2"/>
    <property type="match status" value="1"/>
</dbReference>
<dbReference type="EMBL" id="CACVKT020007423">
    <property type="protein sequence ID" value="CAC5407793.1"/>
    <property type="molecule type" value="Genomic_DNA"/>
</dbReference>
<dbReference type="GO" id="GO:0019441">
    <property type="term" value="P:L-tryptophan catabolic process to kynurenine"/>
    <property type="evidence" value="ECO:0007669"/>
    <property type="project" value="InterPro"/>
</dbReference>
<accession>A0A6J8DGM7</accession>
<dbReference type="GO" id="GO:0004061">
    <property type="term" value="F:arylformamidase activity"/>
    <property type="evidence" value="ECO:0007669"/>
    <property type="project" value="InterPro"/>
</dbReference>
<dbReference type="SUPFAM" id="SSF102198">
    <property type="entry name" value="Putative cyclase"/>
    <property type="match status" value="1"/>
</dbReference>
<evidence type="ECO:0000313" key="2">
    <source>
        <dbReference type="EMBL" id="CAC5407793.1"/>
    </source>
</evidence>
<dbReference type="PANTHER" id="PTHR31118:SF12">
    <property type="entry name" value="CYCLASE-LIKE PROTEIN 2"/>
    <property type="match status" value="1"/>
</dbReference>
<dbReference type="InterPro" id="IPR037175">
    <property type="entry name" value="KFase_sf"/>
</dbReference>
<evidence type="ECO:0000256" key="1">
    <source>
        <dbReference type="ARBA" id="ARBA00007865"/>
    </source>
</evidence>
<dbReference type="Gene3D" id="3.50.30.50">
    <property type="entry name" value="Putative cyclase"/>
    <property type="match status" value="1"/>
</dbReference>
<keyword evidence="3" id="KW-1185">Reference proteome</keyword>